<reference evidence="1 2" key="1">
    <citation type="submission" date="2020-02" db="EMBL/GenBank/DDBJ databases">
        <title>Esox lucius (northern pike) genome, fEsoLuc1, primary haplotype.</title>
        <authorList>
            <person name="Myers G."/>
            <person name="Karagic N."/>
            <person name="Meyer A."/>
            <person name="Pippel M."/>
            <person name="Reichard M."/>
            <person name="Winkler S."/>
            <person name="Tracey A."/>
            <person name="Sims Y."/>
            <person name="Howe K."/>
            <person name="Rhie A."/>
            <person name="Formenti G."/>
            <person name="Durbin R."/>
            <person name="Fedrigo O."/>
            <person name="Jarvis E.D."/>
        </authorList>
    </citation>
    <scope>NUCLEOTIDE SEQUENCE [LARGE SCALE GENOMIC DNA]</scope>
</reference>
<keyword evidence="2" id="KW-1185">Reference proteome</keyword>
<sequence>VPPCFKTHVVLSRDYFSFLTLNPEILPNRSNSSKRDGIDSARCDENTIASSAYNAVLCTISPVLIPWIEGCVLGSMAITNSTGEMGDPCLVPRNNSKG</sequence>
<protein>
    <submittedName>
        <fullName evidence="1">Uncharacterized protein</fullName>
    </submittedName>
</protein>
<proteinExistence type="predicted"/>
<name>A0AAY5KQE2_ESOLU</name>
<organism evidence="1 2">
    <name type="scientific">Esox lucius</name>
    <name type="common">Northern pike</name>
    <dbReference type="NCBI Taxonomy" id="8010"/>
    <lineage>
        <taxon>Eukaryota</taxon>
        <taxon>Metazoa</taxon>
        <taxon>Chordata</taxon>
        <taxon>Craniata</taxon>
        <taxon>Vertebrata</taxon>
        <taxon>Euteleostomi</taxon>
        <taxon>Actinopterygii</taxon>
        <taxon>Neopterygii</taxon>
        <taxon>Teleostei</taxon>
        <taxon>Protacanthopterygii</taxon>
        <taxon>Esociformes</taxon>
        <taxon>Esocidae</taxon>
        <taxon>Esox</taxon>
    </lineage>
</organism>
<evidence type="ECO:0000313" key="1">
    <source>
        <dbReference type="Ensembl" id="ENSELUP00000090500.1"/>
    </source>
</evidence>
<dbReference type="Ensembl" id="ENSELUT00000107176.1">
    <property type="protein sequence ID" value="ENSELUP00000090500.1"/>
    <property type="gene ID" value="ENSELUG00000036729.1"/>
</dbReference>
<reference evidence="1" key="3">
    <citation type="submission" date="2025-09" db="UniProtKB">
        <authorList>
            <consortium name="Ensembl"/>
        </authorList>
    </citation>
    <scope>IDENTIFICATION</scope>
</reference>
<reference evidence="1" key="2">
    <citation type="submission" date="2025-08" db="UniProtKB">
        <authorList>
            <consortium name="Ensembl"/>
        </authorList>
    </citation>
    <scope>IDENTIFICATION</scope>
</reference>
<accession>A0AAY5KQE2</accession>
<dbReference type="AlphaFoldDB" id="A0AAY5KQE2"/>
<evidence type="ECO:0000313" key="2">
    <source>
        <dbReference type="Proteomes" id="UP000265140"/>
    </source>
</evidence>
<dbReference type="Proteomes" id="UP000265140">
    <property type="component" value="Chromosome 19"/>
</dbReference>